<evidence type="ECO:0000256" key="1">
    <source>
        <dbReference type="ARBA" id="ARBA00004370"/>
    </source>
</evidence>
<feature type="coiled-coil region" evidence="8">
    <location>
        <begin position="498"/>
        <end position="546"/>
    </location>
</feature>
<dbReference type="InParanoid" id="A0A2P6N4Q6"/>
<dbReference type="CDD" id="cd15841">
    <property type="entry name" value="SNARE_Qc"/>
    <property type="match status" value="1"/>
</dbReference>
<keyword evidence="3" id="KW-0813">Transport</keyword>
<dbReference type="InterPro" id="IPR000727">
    <property type="entry name" value="T_SNARE_dom"/>
</dbReference>
<dbReference type="FunCoup" id="A0A2P6N4Q6">
    <property type="interactions" value="1"/>
</dbReference>
<dbReference type="PANTHER" id="PTHR19305">
    <property type="entry name" value="SYNAPTOSOMAL ASSOCIATED PROTEIN"/>
    <property type="match status" value="1"/>
</dbReference>
<comment type="similarity">
    <text evidence="2">Belongs to the SNAP-25 family.</text>
</comment>
<feature type="compositionally biased region" description="Low complexity" evidence="9">
    <location>
        <begin position="186"/>
        <end position="195"/>
    </location>
</feature>
<feature type="region of interest" description="Disordered" evidence="9">
    <location>
        <begin position="467"/>
        <end position="486"/>
    </location>
</feature>
<evidence type="ECO:0000256" key="5">
    <source>
        <dbReference type="ARBA" id="ARBA00024354"/>
    </source>
</evidence>
<comment type="subcellular location">
    <subcellularLocation>
        <location evidence="1">Membrane</location>
    </subcellularLocation>
</comment>
<dbReference type="PANTHER" id="PTHR19305:SF9">
    <property type="entry name" value="SYNAPTOSOMAL-ASSOCIATED PROTEIN 29"/>
    <property type="match status" value="1"/>
</dbReference>
<keyword evidence="8" id="KW-0175">Coiled coil</keyword>
<keyword evidence="12" id="KW-1185">Reference proteome</keyword>
<evidence type="ECO:0000256" key="6">
    <source>
        <dbReference type="ARBA" id="ARBA00024443"/>
    </source>
</evidence>
<evidence type="ECO:0000313" key="11">
    <source>
        <dbReference type="EMBL" id="PRP78924.1"/>
    </source>
</evidence>
<dbReference type="PROSITE" id="PS50192">
    <property type="entry name" value="T_SNARE"/>
    <property type="match status" value="2"/>
</dbReference>
<dbReference type="OrthoDB" id="2162691at2759"/>
<dbReference type="InterPro" id="IPR044766">
    <property type="entry name" value="NPSN/SNAP25-like_N_SNARE"/>
</dbReference>
<feature type="coiled-coil region" evidence="8">
    <location>
        <begin position="255"/>
        <end position="282"/>
    </location>
</feature>
<evidence type="ECO:0000256" key="3">
    <source>
        <dbReference type="ARBA" id="ARBA00022448"/>
    </source>
</evidence>
<dbReference type="InterPro" id="IPR011993">
    <property type="entry name" value="PH-like_dom_sf"/>
</dbReference>
<accession>A0A2P6N4Q6</accession>
<reference evidence="11 12" key="1">
    <citation type="journal article" date="2018" name="Genome Biol. Evol.">
        <title>Multiple Roots of Fruiting Body Formation in Amoebozoa.</title>
        <authorList>
            <person name="Hillmann F."/>
            <person name="Forbes G."/>
            <person name="Novohradska S."/>
            <person name="Ferling I."/>
            <person name="Riege K."/>
            <person name="Groth M."/>
            <person name="Westermann M."/>
            <person name="Marz M."/>
            <person name="Spaller T."/>
            <person name="Winckler T."/>
            <person name="Schaap P."/>
            <person name="Glockner G."/>
        </authorList>
    </citation>
    <scope>NUCLEOTIDE SEQUENCE [LARGE SCALE GENOMIC DNA]</scope>
    <source>
        <strain evidence="11 12">Jena</strain>
    </source>
</reference>
<evidence type="ECO:0000259" key="10">
    <source>
        <dbReference type="PROSITE" id="PS50192"/>
    </source>
</evidence>
<feature type="domain" description="T-SNARE coiled-coil homology" evidence="10">
    <location>
        <begin position="243"/>
        <end position="286"/>
    </location>
</feature>
<dbReference type="CDD" id="cd15861">
    <property type="entry name" value="SNARE_SNAP25N_23N_29N_SEC9N"/>
    <property type="match status" value="1"/>
</dbReference>
<evidence type="ECO:0000313" key="12">
    <source>
        <dbReference type="Proteomes" id="UP000241769"/>
    </source>
</evidence>
<feature type="compositionally biased region" description="Polar residues" evidence="9">
    <location>
        <begin position="468"/>
        <end position="486"/>
    </location>
</feature>
<sequence>MTVTEKSTRDLTSFIVSKMGDFKDPKKPRQRSGSVGGEEQGFYPLRWWVQIPGHAPQDLRYIISKIINDKERKLKSSNQKMKDTFNIMSSESVIQAHIYVTQNYLGYIPDVIGSEKLIPLMQVRSVEHKQGLMGVGASVNVTLEDGTLYAFRTLLNKNLEEIANLLNYLIKHPPMWIQVDDDDDLPVSSPSSAHSSVRDDDPGLFPSRLRDSGREKPLEISGTKQYATVDTKASKEALRKAQEAKELGILSLNSLHQQGEQLDRVERNLDKIDANMDAAEKITKGMNRMGGLFNTAPDKKATAGGSAITSALPKRKIDLDLDTKVTDMDVLQKLKNCNLVPVILRFSNDRFMFLNPKDKKPITDTIKSYEQINTILIRTRPQHIDIKFKDGRLRVVSAYMQQLVGEFVQRSTTSIPIVFESGSRKFKYGINMEPTTKQASFNRAVIEGGKTEGSSSSFVRTNGAIEGSSGSSFKRTAPASNPSNRVFQDAPDHVKLALQEQDQDLDEMEKMLDDLGIIASSIGGELDRQNEQLDKIDTKVEHANIKTKNMNKTLTKML</sequence>
<evidence type="ECO:0000256" key="4">
    <source>
        <dbReference type="ARBA" id="ARBA00023136"/>
    </source>
</evidence>
<feature type="domain" description="T-SNARE coiled-coil homology" evidence="10">
    <location>
        <begin position="495"/>
        <end position="557"/>
    </location>
</feature>
<dbReference type="STRING" id="1890364.A0A2P6N4Q6"/>
<dbReference type="EMBL" id="MDYQ01000205">
    <property type="protein sequence ID" value="PRP78924.1"/>
    <property type="molecule type" value="Genomic_DNA"/>
</dbReference>
<proteinExistence type="inferred from homology"/>
<gene>
    <name evidence="11" type="ORF">PROFUN_13300</name>
</gene>
<comment type="similarity">
    <text evidence="5">Belongs to the SVAP1 family.</text>
</comment>
<dbReference type="Gene3D" id="1.20.5.110">
    <property type="match status" value="2"/>
</dbReference>
<comment type="caution">
    <text evidence="11">The sequence shown here is derived from an EMBL/GenBank/DDBJ whole genome shotgun (WGS) entry which is preliminary data.</text>
</comment>
<dbReference type="SUPFAM" id="SSF58038">
    <property type="entry name" value="SNARE fusion complex"/>
    <property type="match status" value="2"/>
</dbReference>
<evidence type="ECO:0000256" key="7">
    <source>
        <dbReference type="ARBA" id="ARBA00032027"/>
    </source>
</evidence>
<feature type="compositionally biased region" description="Basic and acidic residues" evidence="9">
    <location>
        <begin position="208"/>
        <end position="218"/>
    </location>
</feature>
<dbReference type="AlphaFoldDB" id="A0A2P6N4Q6"/>
<feature type="region of interest" description="Disordered" evidence="9">
    <location>
        <begin position="181"/>
        <end position="221"/>
    </location>
</feature>
<dbReference type="GO" id="GO:0005886">
    <property type="term" value="C:plasma membrane"/>
    <property type="evidence" value="ECO:0007669"/>
    <property type="project" value="TreeGrafter"/>
</dbReference>
<evidence type="ECO:0000256" key="9">
    <source>
        <dbReference type="SAM" id="MobiDB-lite"/>
    </source>
</evidence>
<evidence type="ECO:0000256" key="8">
    <source>
        <dbReference type="SAM" id="Coils"/>
    </source>
</evidence>
<dbReference type="Proteomes" id="UP000241769">
    <property type="component" value="Unassembled WGS sequence"/>
</dbReference>
<dbReference type="SMART" id="SM00397">
    <property type="entry name" value="t_SNARE"/>
    <property type="match status" value="2"/>
</dbReference>
<evidence type="ECO:0000256" key="2">
    <source>
        <dbReference type="ARBA" id="ARBA00009480"/>
    </source>
</evidence>
<protein>
    <recommendedName>
        <fullName evidence="6">Synaptosomal-associated protein 47</fullName>
    </recommendedName>
    <alternativeName>
        <fullName evidence="7">Synaptosomal-associated 47 kDa protein</fullName>
    </alternativeName>
</protein>
<keyword evidence="4" id="KW-0472">Membrane</keyword>
<dbReference type="GO" id="GO:0005484">
    <property type="term" value="F:SNAP receptor activity"/>
    <property type="evidence" value="ECO:0007669"/>
    <property type="project" value="InterPro"/>
</dbReference>
<organism evidence="11 12">
    <name type="scientific">Planoprotostelium fungivorum</name>
    <dbReference type="NCBI Taxonomy" id="1890364"/>
    <lineage>
        <taxon>Eukaryota</taxon>
        <taxon>Amoebozoa</taxon>
        <taxon>Evosea</taxon>
        <taxon>Variosea</taxon>
        <taxon>Cavosteliida</taxon>
        <taxon>Cavosteliaceae</taxon>
        <taxon>Planoprotostelium</taxon>
    </lineage>
</organism>
<dbReference type="Gene3D" id="2.30.29.30">
    <property type="entry name" value="Pleckstrin-homology domain (PH domain)/Phosphotyrosine-binding domain (PTB)"/>
    <property type="match status" value="1"/>
</dbReference>
<dbReference type="GO" id="GO:0031201">
    <property type="term" value="C:SNARE complex"/>
    <property type="evidence" value="ECO:0007669"/>
    <property type="project" value="InterPro"/>
</dbReference>
<name>A0A2P6N4Q6_9EUKA</name>